<gene>
    <name evidence="2" type="ORF">RO785_28030</name>
</gene>
<evidence type="ECO:0000313" key="2">
    <source>
        <dbReference type="EMBL" id="MDT4514822.1"/>
    </source>
</evidence>
<reference evidence="2" key="1">
    <citation type="submission" date="2023-08" db="EMBL/GenBank/DDBJ databases">
        <title>Reintroducing virulent viruses to syntetic microbiomes.</title>
        <authorList>
            <person name="Wilde J."/>
            <person name="Boyes R."/>
            <person name="Robinson A.V."/>
            <person name="Daisley B.A."/>
            <person name="Allen-Vercoe E."/>
        </authorList>
    </citation>
    <scope>NUCLEOTIDE SEQUENCE</scope>
    <source>
        <strain evidence="2">225I_12FAA</strain>
    </source>
</reference>
<dbReference type="EMBL" id="JAVSNH010000002">
    <property type="protein sequence ID" value="MDT4514822.1"/>
    <property type="molecule type" value="Genomic_DNA"/>
</dbReference>
<feature type="domain" description="Polymerase nucleotidyl transferase" evidence="1">
    <location>
        <begin position="6"/>
        <end position="42"/>
    </location>
</feature>
<accession>A0AAW8VSD6</accession>
<dbReference type="InterPro" id="IPR002934">
    <property type="entry name" value="Polymerase_NTP_transf_dom"/>
</dbReference>
<dbReference type="Gene3D" id="3.30.460.10">
    <property type="entry name" value="Beta Polymerase, domain 2"/>
    <property type="match status" value="1"/>
</dbReference>
<protein>
    <submittedName>
        <fullName evidence="2">Nucleotidyltransferase domain-containing protein</fullName>
    </submittedName>
</protein>
<dbReference type="AlphaFoldDB" id="A0AAW8VSD6"/>
<evidence type="ECO:0000259" key="1">
    <source>
        <dbReference type="Pfam" id="PF01909"/>
    </source>
</evidence>
<dbReference type="GO" id="GO:0016779">
    <property type="term" value="F:nucleotidyltransferase activity"/>
    <property type="evidence" value="ECO:0007669"/>
    <property type="project" value="InterPro"/>
</dbReference>
<comment type="caution">
    <text evidence="2">The sequence shown here is derived from an EMBL/GenBank/DDBJ whole genome shotgun (WGS) entry which is preliminary data.</text>
</comment>
<evidence type="ECO:0000313" key="3">
    <source>
        <dbReference type="Proteomes" id="UP001266995"/>
    </source>
</evidence>
<dbReference type="RefSeq" id="WP_195510917.1">
    <property type="nucleotide sequence ID" value="NZ_JADMQL010000006.1"/>
</dbReference>
<dbReference type="Proteomes" id="UP001266995">
    <property type="component" value="Unassembled WGS sequence"/>
</dbReference>
<organism evidence="2 3">
    <name type="scientific">Bacteroides cellulosilyticus</name>
    <dbReference type="NCBI Taxonomy" id="246787"/>
    <lineage>
        <taxon>Bacteria</taxon>
        <taxon>Pseudomonadati</taxon>
        <taxon>Bacteroidota</taxon>
        <taxon>Bacteroidia</taxon>
        <taxon>Bacteroidales</taxon>
        <taxon>Bacteroidaceae</taxon>
        <taxon>Bacteroides</taxon>
    </lineage>
</organism>
<dbReference type="SUPFAM" id="SSF81301">
    <property type="entry name" value="Nucleotidyltransferase"/>
    <property type="match status" value="1"/>
</dbReference>
<dbReference type="Pfam" id="PF01909">
    <property type="entry name" value="NTP_transf_2"/>
    <property type="match status" value="1"/>
</dbReference>
<name>A0AAW8VSD6_9BACE</name>
<proteinExistence type="predicted"/>
<dbReference type="InterPro" id="IPR043519">
    <property type="entry name" value="NT_sf"/>
</dbReference>
<sequence>MQKIVLKEVVDYLHKVYPNASIGVGGSVALGTYGVDSDVDIIFQREDCRKSFLLSFYSNGIKVSIFSFSKKLFLENERKYLLAFNSMPITFISSVSVLYDDYGLIVELKEIVRNLVERRKVLRYIFIDELKREISEQLQLDLFSILELKIRVYTIVSRIICLFYLKFHAGRIVPKQERCNPYLVIKRDDYILYEKLKECLPYDSNSYNCVRDLFENYIQKKY</sequence>